<name>A0ABR0VZH2_REHGL</name>
<dbReference type="PANTHER" id="PTHR47186">
    <property type="entry name" value="LEUCINE-RICH REPEAT-CONTAINING PROTEIN 57"/>
    <property type="match status" value="1"/>
</dbReference>
<keyword evidence="3" id="KW-1185">Reference proteome</keyword>
<dbReference type="EMBL" id="JABTTQ020000333">
    <property type="protein sequence ID" value="KAK6140407.1"/>
    <property type="molecule type" value="Genomic_DNA"/>
</dbReference>
<reference evidence="2 3" key="1">
    <citation type="journal article" date="2021" name="Comput. Struct. Biotechnol. J.">
        <title>De novo genome assembly of the potent medicinal plant Rehmannia glutinosa using nanopore technology.</title>
        <authorList>
            <person name="Ma L."/>
            <person name="Dong C."/>
            <person name="Song C."/>
            <person name="Wang X."/>
            <person name="Zheng X."/>
            <person name="Niu Y."/>
            <person name="Chen S."/>
            <person name="Feng W."/>
        </authorList>
    </citation>
    <scope>NUCLEOTIDE SEQUENCE [LARGE SCALE GENOMIC DNA]</scope>
    <source>
        <strain evidence="2">DH-2019</strain>
    </source>
</reference>
<organism evidence="2 3">
    <name type="scientific">Rehmannia glutinosa</name>
    <name type="common">Chinese foxglove</name>
    <dbReference type="NCBI Taxonomy" id="99300"/>
    <lineage>
        <taxon>Eukaryota</taxon>
        <taxon>Viridiplantae</taxon>
        <taxon>Streptophyta</taxon>
        <taxon>Embryophyta</taxon>
        <taxon>Tracheophyta</taxon>
        <taxon>Spermatophyta</taxon>
        <taxon>Magnoliopsida</taxon>
        <taxon>eudicotyledons</taxon>
        <taxon>Gunneridae</taxon>
        <taxon>Pentapetalae</taxon>
        <taxon>asterids</taxon>
        <taxon>lamiids</taxon>
        <taxon>Lamiales</taxon>
        <taxon>Orobanchaceae</taxon>
        <taxon>Rehmannieae</taxon>
        <taxon>Rehmannia</taxon>
    </lineage>
</organism>
<gene>
    <name evidence="2" type="ORF">DH2020_025849</name>
</gene>
<dbReference type="Pfam" id="PF25019">
    <property type="entry name" value="LRR_R13L1-DRL21"/>
    <property type="match status" value="1"/>
</dbReference>
<accession>A0ABR0VZH2</accession>
<dbReference type="Gene3D" id="3.80.10.10">
    <property type="entry name" value="Ribonuclease Inhibitor"/>
    <property type="match status" value="4"/>
</dbReference>
<sequence>MPLELGDLVDLRMLPQFIVGSSGSSIGDLRNLSHLQESLWISRLENVTSSWDARRANLQEKKGLNQLVFEWSTISEEFLEEKVATKVFEMLQPNLKLKTVKIKNYHDKMFPSWVGDPTFSKLISLTLSDCKRCVFLPPAGQLPSLKELHIKGVLGIKSIGAEFYGLERLKMFLNDCKELQQLPQHVEYVELDCFQSLERLPLDFRKLGSLGELVITDCPKLESISVTIFPSNLKGLILRGCGLESLPEDMINNISSLEFLYISGYLVLTSFPRNNQALIPTTFKQLTVDHCPNIEFLPEGMMQCSNIFLELLEIFYCASIPSFPGGHPKTLKTLTIWNCSNLESLADVIKETMSLKSLRIGNCTKLKYLPSGLHTLIYLDYLELDGCPSVESFPKKGLPSTSLKKMHIFNCENLKFLAKRMQNLTSLNELRLSNCPTIASFPEDGIPINLVSLHIKDCENIKPCSEWGLHRLTLLKMLSFHGCCLNTDTFPEWLLPSTLETLHIAKQTCENDWSSIDHIPCIVM</sequence>
<comment type="caution">
    <text evidence="2">The sequence shown here is derived from an EMBL/GenBank/DDBJ whole genome shotgun (WGS) entry which is preliminary data.</text>
</comment>
<evidence type="ECO:0000259" key="1">
    <source>
        <dbReference type="Pfam" id="PF25019"/>
    </source>
</evidence>
<feature type="domain" description="R13L1/DRL21-like LRR repeat region" evidence="1">
    <location>
        <begin position="26"/>
        <end position="152"/>
    </location>
</feature>
<dbReference type="PANTHER" id="PTHR47186:SF3">
    <property type="entry name" value="OS09G0267800 PROTEIN"/>
    <property type="match status" value="1"/>
</dbReference>
<evidence type="ECO:0000313" key="3">
    <source>
        <dbReference type="Proteomes" id="UP001318860"/>
    </source>
</evidence>
<dbReference type="InterPro" id="IPR032675">
    <property type="entry name" value="LRR_dom_sf"/>
</dbReference>
<dbReference type="Proteomes" id="UP001318860">
    <property type="component" value="Unassembled WGS sequence"/>
</dbReference>
<dbReference type="SUPFAM" id="SSF52058">
    <property type="entry name" value="L domain-like"/>
    <property type="match status" value="2"/>
</dbReference>
<dbReference type="InterPro" id="IPR056789">
    <property type="entry name" value="LRR_R13L1-DRL21"/>
</dbReference>
<proteinExistence type="predicted"/>
<evidence type="ECO:0000313" key="2">
    <source>
        <dbReference type="EMBL" id="KAK6140407.1"/>
    </source>
</evidence>
<protein>
    <recommendedName>
        <fullName evidence="1">R13L1/DRL21-like LRR repeat region domain-containing protein</fullName>
    </recommendedName>
</protein>